<dbReference type="AlphaFoldDB" id="A0A7S7NMR8"/>
<accession>A0A7S7NMR8</accession>
<protein>
    <submittedName>
        <fullName evidence="1">Uncharacterized protein</fullName>
    </submittedName>
</protein>
<sequence length="47" mass="5216">MDSDVHYPISRNLWMGLGEYPLQPIQGAGSGGARFVRLAMISLTPRR</sequence>
<name>A0A7S7NMR8_PALFE</name>
<keyword evidence="2" id="KW-1185">Reference proteome</keyword>
<proteinExistence type="predicted"/>
<dbReference type="KEGG" id="pfer:IRI77_27190"/>
<reference evidence="1 2" key="1">
    <citation type="submission" date="2020-10" db="EMBL/GenBank/DDBJ databases">
        <title>Complete genome sequence of Paludibaculum fermentans P105T, a facultatively anaerobic acidobacterium capable of dissimilatory Fe(III) reduction.</title>
        <authorList>
            <person name="Dedysh S.N."/>
            <person name="Beletsky A.V."/>
            <person name="Kulichevskaya I.S."/>
            <person name="Mardanov A.V."/>
            <person name="Ravin N.V."/>
        </authorList>
    </citation>
    <scope>NUCLEOTIDE SEQUENCE [LARGE SCALE GENOMIC DNA]</scope>
    <source>
        <strain evidence="1 2">P105</strain>
    </source>
</reference>
<evidence type="ECO:0000313" key="1">
    <source>
        <dbReference type="EMBL" id="QOY86461.1"/>
    </source>
</evidence>
<dbReference type="RefSeq" id="WP_194448130.1">
    <property type="nucleotide sequence ID" value="NZ_CP063849.1"/>
</dbReference>
<gene>
    <name evidence="1" type="ORF">IRI77_27190</name>
</gene>
<dbReference type="Proteomes" id="UP000593892">
    <property type="component" value="Chromosome"/>
</dbReference>
<evidence type="ECO:0000313" key="2">
    <source>
        <dbReference type="Proteomes" id="UP000593892"/>
    </source>
</evidence>
<organism evidence="1 2">
    <name type="scientific">Paludibaculum fermentans</name>
    <dbReference type="NCBI Taxonomy" id="1473598"/>
    <lineage>
        <taxon>Bacteria</taxon>
        <taxon>Pseudomonadati</taxon>
        <taxon>Acidobacteriota</taxon>
        <taxon>Terriglobia</taxon>
        <taxon>Bryobacterales</taxon>
        <taxon>Bryobacteraceae</taxon>
        <taxon>Paludibaculum</taxon>
    </lineage>
</organism>
<dbReference type="EMBL" id="CP063849">
    <property type="protein sequence ID" value="QOY86461.1"/>
    <property type="molecule type" value="Genomic_DNA"/>
</dbReference>